<sequence>MSPGWPYNIEEMPMYTPEFSLSPSMPTVRTDSPVEEVPTPKKKVTKRRQSKKVVQNDDVKMVYSMDNRRRNCIDGDNEDEEEKEEVKEVQRPTEQRRQRQNQRNLQYLAIRTCWLG</sequence>
<feature type="compositionally biased region" description="Polar residues" evidence="1">
    <location>
        <begin position="20"/>
        <end position="30"/>
    </location>
</feature>
<dbReference type="AlphaFoldDB" id="A0A699KZF9"/>
<dbReference type="EMBL" id="BKCJ010558708">
    <property type="protein sequence ID" value="GFB13089.1"/>
    <property type="molecule type" value="Genomic_DNA"/>
</dbReference>
<accession>A0A699KZF9</accession>
<feature type="region of interest" description="Disordered" evidence="1">
    <location>
        <begin position="20"/>
        <end position="53"/>
    </location>
</feature>
<proteinExistence type="predicted"/>
<organism evidence="2">
    <name type="scientific">Tanacetum cinerariifolium</name>
    <name type="common">Dalmatian daisy</name>
    <name type="synonym">Chrysanthemum cinerariifolium</name>
    <dbReference type="NCBI Taxonomy" id="118510"/>
    <lineage>
        <taxon>Eukaryota</taxon>
        <taxon>Viridiplantae</taxon>
        <taxon>Streptophyta</taxon>
        <taxon>Embryophyta</taxon>
        <taxon>Tracheophyta</taxon>
        <taxon>Spermatophyta</taxon>
        <taxon>Magnoliopsida</taxon>
        <taxon>eudicotyledons</taxon>
        <taxon>Gunneridae</taxon>
        <taxon>Pentapetalae</taxon>
        <taxon>asterids</taxon>
        <taxon>campanulids</taxon>
        <taxon>Asterales</taxon>
        <taxon>Asteraceae</taxon>
        <taxon>Asteroideae</taxon>
        <taxon>Anthemideae</taxon>
        <taxon>Anthemidinae</taxon>
        <taxon>Tanacetum</taxon>
    </lineage>
</organism>
<comment type="caution">
    <text evidence="2">The sequence shown here is derived from an EMBL/GenBank/DDBJ whole genome shotgun (WGS) entry which is preliminary data.</text>
</comment>
<evidence type="ECO:0000313" key="2">
    <source>
        <dbReference type="EMBL" id="GFB13089.1"/>
    </source>
</evidence>
<reference evidence="2" key="1">
    <citation type="journal article" date="2019" name="Sci. Rep.">
        <title>Draft genome of Tanacetum cinerariifolium, the natural source of mosquito coil.</title>
        <authorList>
            <person name="Yamashiro T."/>
            <person name="Shiraishi A."/>
            <person name="Satake H."/>
            <person name="Nakayama K."/>
        </authorList>
    </citation>
    <scope>NUCLEOTIDE SEQUENCE</scope>
</reference>
<feature type="compositionally biased region" description="Basic and acidic residues" evidence="1">
    <location>
        <begin position="84"/>
        <end position="97"/>
    </location>
</feature>
<feature type="region of interest" description="Disordered" evidence="1">
    <location>
        <begin position="65"/>
        <end position="101"/>
    </location>
</feature>
<protein>
    <submittedName>
        <fullName evidence="2">Uncharacterized protein</fullName>
    </submittedName>
</protein>
<gene>
    <name evidence="2" type="ORF">Tci_685060</name>
</gene>
<feature type="compositionally biased region" description="Basic residues" evidence="1">
    <location>
        <begin position="40"/>
        <end position="51"/>
    </location>
</feature>
<evidence type="ECO:0000256" key="1">
    <source>
        <dbReference type="SAM" id="MobiDB-lite"/>
    </source>
</evidence>
<name>A0A699KZF9_TANCI</name>